<dbReference type="PANTHER" id="PTHR30098:SF2">
    <property type="entry name" value="LEUCYL_PHENYLALANYL-TRNA--PROTEIN TRANSFERASE"/>
    <property type="match status" value="1"/>
</dbReference>
<dbReference type="EC" id="2.3.2.6" evidence="5"/>
<proteinExistence type="inferred from homology"/>
<evidence type="ECO:0000313" key="5">
    <source>
        <dbReference type="EMBL" id="VAW65066.1"/>
    </source>
</evidence>
<dbReference type="GO" id="GO:0030163">
    <property type="term" value="P:protein catabolic process"/>
    <property type="evidence" value="ECO:0007669"/>
    <property type="project" value="InterPro"/>
</dbReference>
<sequence>MISLQWLAPKSNADFPDVKTALDEPEGLLAAGGDLTITRLIRAYQEGIFPWYSTGEPILWWAPDPRFVLPPAHIKVSRSLAKNLRNHSFTIRMDSAFEQVISICAEQPRKDQPGTWITDEMRAAYIELHKAGHAHCVECWHGDELVGGLYGVHTGQVFCGESMFSRQSNASKIALVHLCRFLQLHQFELIDSQVHTEHLERLGARMMPRDEYIEILQQPHRVNMPNNWGGLFEKYLNNNSVI</sequence>
<organism evidence="5">
    <name type="scientific">hydrothermal vent metagenome</name>
    <dbReference type="NCBI Taxonomy" id="652676"/>
    <lineage>
        <taxon>unclassified sequences</taxon>
        <taxon>metagenomes</taxon>
        <taxon>ecological metagenomes</taxon>
    </lineage>
</organism>
<evidence type="ECO:0000256" key="3">
    <source>
        <dbReference type="ARBA" id="ARBA00022679"/>
    </source>
</evidence>
<dbReference type="InterPro" id="IPR042203">
    <property type="entry name" value="Leu/Phe-tRNA_Trfase_C"/>
</dbReference>
<keyword evidence="2" id="KW-0963">Cytoplasm</keyword>
<keyword evidence="3 5" id="KW-0808">Transferase</keyword>
<dbReference type="AlphaFoldDB" id="A0A3B0Y9Q1"/>
<evidence type="ECO:0000256" key="2">
    <source>
        <dbReference type="ARBA" id="ARBA00022490"/>
    </source>
</evidence>
<keyword evidence="4 5" id="KW-0012">Acyltransferase</keyword>
<reference evidence="5" key="1">
    <citation type="submission" date="2018-06" db="EMBL/GenBank/DDBJ databases">
        <authorList>
            <person name="Zhirakovskaya E."/>
        </authorList>
    </citation>
    <scope>NUCLEOTIDE SEQUENCE</scope>
</reference>
<dbReference type="Pfam" id="PF03588">
    <property type="entry name" value="Leu_Phe_trans"/>
    <property type="match status" value="1"/>
</dbReference>
<dbReference type="EMBL" id="UOFH01000306">
    <property type="protein sequence ID" value="VAW65066.1"/>
    <property type="molecule type" value="Genomic_DNA"/>
</dbReference>
<evidence type="ECO:0000256" key="4">
    <source>
        <dbReference type="ARBA" id="ARBA00023315"/>
    </source>
</evidence>
<dbReference type="NCBIfam" id="TIGR00667">
    <property type="entry name" value="aat"/>
    <property type="match status" value="1"/>
</dbReference>
<dbReference type="InterPro" id="IPR004616">
    <property type="entry name" value="Leu/Phe-tRNA_Trfase"/>
</dbReference>
<protein>
    <submittedName>
        <fullName evidence="5">Leucyl/phenylalanyl-tRNA--protein transferase</fullName>
        <ecNumber evidence="5">2.3.2.6</ecNumber>
    </submittedName>
</protein>
<dbReference type="Gene3D" id="3.30.70.3550">
    <property type="entry name" value="Leucyl/phenylalanyl-tRNA-protein transferase, N-terminal domain"/>
    <property type="match status" value="1"/>
</dbReference>
<dbReference type="PANTHER" id="PTHR30098">
    <property type="entry name" value="LEUCYL/PHENYLALANYL-TRNA--PROTEIN TRANSFERASE"/>
    <property type="match status" value="1"/>
</dbReference>
<dbReference type="Gene3D" id="3.40.630.70">
    <property type="entry name" value="Leucyl/phenylalanyl-tRNA-protein transferase, C-terminal domain"/>
    <property type="match status" value="1"/>
</dbReference>
<dbReference type="FunFam" id="3.30.70.3550:FF:000001">
    <property type="entry name" value="Leucyl/phenylalanyl-tRNA--protein transferase"/>
    <property type="match status" value="1"/>
</dbReference>
<evidence type="ECO:0000256" key="1">
    <source>
        <dbReference type="ARBA" id="ARBA00004496"/>
    </source>
</evidence>
<dbReference type="InterPro" id="IPR042221">
    <property type="entry name" value="Leu/Phe-tRNA_Trfase_N"/>
</dbReference>
<dbReference type="GO" id="GO:0005737">
    <property type="term" value="C:cytoplasm"/>
    <property type="evidence" value="ECO:0007669"/>
    <property type="project" value="UniProtKB-SubCell"/>
</dbReference>
<name>A0A3B0Y9Q1_9ZZZZ</name>
<dbReference type="GO" id="GO:0008914">
    <property type="term" value="F:leucyl-tRNA--protein transferase activity"/>
    <property type="evidence" value="ECO:0007669"/>
    <property type="project" value="UniProtKB-EC"/>
</dbReference>
<accession>A0A3B0Y9Q1</accession>
<dbReference type="HAMAP" id="MF_00688">
    <property type="entry name" value="Leu_Phe_trans"/>
    <property type="match status" value="1"/>
</dbReference>
<dbReference type="InterPro" id="IPR016181">
    <property type="entry name" value="Acyl_CoA_acyltransferase"/>
</dbReference>
<comment type="subcellular location">
    <subcellularLocation>
        <location evidence="1">Cytoplasm</location>
    </subcellularLocation>
</comment>
<dbReference type="FunFam" id="3.40.630.70:FF:000001">
    <property type="entry name" value="Leucyl/phenylalanyl-tRNA--protein transferase"/>
    <property type="match status" value="1"/>
</dbReference>
<dbReference type="SUPFAM" id="SSF55729">
    <property type="entry name" value="Acyl-CoA N-acyltransferases (Nat)"/>
    <property type="match status" value="1"/>
</dbReference>
<gene>
    <name evidence="5" type="ORF">MNBD_GAMMA08-876</name>
</gene>